<comment type="catalytic activity">
    <reaction evidence="10">
        <text>(2R)-2,3-dihydroxy-3-methylbutanoate + NADP(+) = (2S)-2-acetolactate + NADPH + H(+)</text>
        <dbReference type="Rhea" id="RHEA:22068"/>
        <dbReference type="ChEBI" id="CHEBI:15378"/>
        <dbReference type="ChEBI" id="CHEBI:49072"/>
        <dbReference type="ChEBI" id="CHEBI:57783"/>
        <dbReference type="ChEBI" id="CHEBI:58349"/>
        <dbReference type="ChEBI" id="CHEBI:58476"/>
        <dbReference type="EC" id="1.1.1.383"/>
    </reaction>
</comment>
<dbReference type="Gene3D" id="3.40.50.720">
    <property type="entry name" value="NAD(P)-binding Rossmann-like Domain"/>
    <property type="match status" value="1"/>
</dbReference>
<comment type="caution">
    <text evidence="11">Lacks conserved residue(s) required for the propagation of feature annotation.</text>
</comment>
<feature type="binding site" evidence="11 12">
    <location>
        <position position="250"/>
    </location>
    <ligand>
        <name>substrate</name>
    </ligand>
</feature>
<reference evidence="15" key="1">
    <citation type="journal article" date="2021" name="ISME J.">
        <title>Mercury methylation by metabolically versatile and cosmopolitan marine bacteria.</title>
        <authorList>
            <person name="Lin H."/>
            <person name="Ascher D.B."/>
            <person name="Myung Y."/>
            <person name="Lamborg C.H."/>
            <person name="Hallam S.J."/>
            <person name="Gionfriddo C.M."/>
            <person name="Holt K.E."/>
            <person name="Moreau J.W."/>
        </authorList>
    </citation>
    <scope>NUCLEOTIDE SEQUENCE</scope>
    <source>
        <strain evidence="15">SI075_bin30</strain>
    </source>
</reference>
<comment type="function">
    <text evidence="11">Involved in the biosynthesis of branched-chain amino acids (BCAA). Catalyzes an alkyl-migration followed by a ketol-acid reduction of (S)-2-acetolactate (S2AL) to yield (R)-2,3-dihydroxy-isovalerate. In the isomerase reaction, S2AL is rearranged via a Mg-dependent methyl migration to produce 3-hydroxy-3-methyl-2-ketobutyrate (HMKB). In the reductase reaction, this 2-ketoacid undergoes a metal-dependent reduction by NADPH to yield (R)-2,3-dihydroxy-isovalerate.</text>
</comment>
<dbReference type="InterPro" id="IPR014359">
    <property type="entry name" value="KARI_prok"/>
</dbReference>
<dbReference type="Gene3D" id="6.10.240.10">
    <property type="match status" value="1"/>
</dbReference>
<dbReference type="InterPro" id="IPR000506">
    <property type="entry name" value="KARI_C"/>
</dbReference>
<dbReference type="PANTHER" id="PTHR21371">
    <property type="entry name" value="KETOL-ACID REDUCTOISOMERASE, MITOCHONDRIAL"/>
    <property type="match status" value="1"/>
</dbReference>
<dbReference type="NCBIfam" id="NF009940">
    <property type="entry name" value="PRK13403.1"/>
    <property type="match status" value="1"/>
</dbReference>
<organism evidence="15 16">
    <name type="scientific">Candidatus Iainarchaeum sp</name>
    <dbReference type="NCBI Taxonomy" id="3101447"/>
    <lineage>
        <taxon>Archaea</taxon>
        <taxon>Candidatus Iainarchaeota</taxon>
        <taxon>Candidatus Iainarchaeia</taxon>
        <taxon>Candidatus Iainarchaeales</taxon>
        <taxon>Candidatus Iainarchaeaceae</taxon>
        <taxon>Candidatus Iainarchaeum</taxon>
    </lineage>
</organism>
<dbReference type="AlphaFoldDB" id="A0A8T5GH25"/>
<keyword evidence="4 11" id="KW-0028">Amino-acid biosynthesis</keyword>
<feature type="binding site" evidence="11">
    <location>
        <position position="47"/>
    </location>
    <ligand>
        <name>NADP(+)</name>
        <dbReference type="ChEBI" id="CHEBI:58349"/>
    </ligand>
</feature>
<dbReference type="NCBIfam" id="TIGR00465">
    <property type="entry name" value="ilvC"/>
    <property type="match status" value="1"/>
</dbReference>
<evidence type="ECO:0000256" key="10">
    <source>
        <dbReference type="ARBA" id="ARBA00052344"/>
    </source>
</evidence>
<name>A0A8T5GH25_9ARCH</name>
<dbReference type="EMBL" id="JABJNZ010000067">
    <property type="protein sequence ID" value="MBT4870997.1"/>
    <property type="molecule type" value="Genomic_DNA"/>
</dbReference>
<feature type="domain" description="KARI C-terminal knotted" evidence="14">
    <location>
        <begin position="181"/>
        <end position="326"/>
    </location>
</feature>
<feature type="active site" evidence="11">
    <location>
        <position position="106"/>
    </location>
</feature>
<dbReference type="InterPro" id="IPR008927">
    <property type="entry name" value="6-PGluconate_DH-like_C_sf"/>
</dbReference>
<dbReference type="PIRSF" id="PIRSF000116">
    <property type="entry name" value="IlvC_gammaproteo"/>
    <property type="match status" value="1"/>
</dbReference>
<accession>A0A8T5GH25</accession>
<evidence type="ECO:0000313" key="15">
    <source>
        <dbReference type="EMBL" id="MBT4870997.1"/>
    </source>
</evidence>
<comment type="caution">
    <text evidence="15">The sequence shown here is derived from an EMBL/GenBank/DDBJ whole genome shotgun (WGS) entry which is preliminary data.</text>
</comment>
<dbReference type="PANTHER" id="PTHR21371:SF1">
    <property type="entry name" value="KETOL-ACID REDUCTOISOMERASE, MITOCHONDRIAL"/>
    <property type="match status" value="1"/>
</dbReference>
<evidence type="ECO:0000256" key="8">
    <source>
        <dbReference type="ARBA" id="ARBA00023304"/>
    </source>
</evidence>
<dbReference type="SUPFAM" id="SSF48179">
    <property type="entry name" value="6-phosphogluconate dehydrogenase C-terminal domain-like"/>
    <property type="match status" value="1"/>
</dbReference>
<dbReference type="Pfam" id="PF07991">
    <property type="entry name" value="KARI_N"/>
    <property type="match status" value="1"/>
</dbReference>
<feature type="binding site" evidence="11 12">
    <location>
        <position position="189"/>
    </location>
    <ligand>
        <name>Mg(2+)</name>
        <dbReference type="ChEBI" id="CHEBI:18420"/>
        <label>2</label>
    </ligand>
</feature>
<feature type="binding site" evidence="11 12">
    <location>
        <position position="225"/>
    </location>
    <ligand>
        <name>Mg(2+)</name>
        <dbReference type="ChEBI" id="CHEBI:18420"/>
        <label>2</label>
    </ligand>
</feature>
<dbReference type="PROSITE" id="PS51850">
    <property type="entry name" value="KARI_N"/>
    <property type="match status" value="1"/>
</dbReference>
<evidence type="ECO:0000256" key="3">
    <source>
        <dbReference type="ARBA" id="ARBA00010318"/>
    </source>
</evidence>
<proteinExistence type="inferred from homology"/>
<feature type="binding site" evidence="11">
    <location>
        <position position="51"/>
    </location>
    <ligand>
        <name>NADP(+)</name>
        <dbReference type="ChEBI" id="CHEBI:58349"/>
    </ligand>
</feature>
<evidence type="ECO:0000256" key="2">
    <source>
        <dbReference type="ARBA" id="ARBA00004885"/>
    </source>
</evidence>
<evidence type="ECO:0000256" key="9">
    <source>
        <dbReference type="ARBA" id="ARBA00050504"/>
    </source>
</evidence>
<comment type="catalytic activity">
    <reaction evidence="9">
        <text>(2R)-2,3-dihydroxy-3-methylbutanoate + NAD(+) = (2S)-2-acetolactate + NADH + H(+)</text>
        <dbReference type="Rhea" id="RHEA:30627"/>
        <dbReference type="ChEBI" id="CHEBI:15378"/>
        <dbReference type="ChEBI" id="CHEBI:49072"/>
        <dbReference type="ChEBI" id="CHEBI:57540"/>
        <dbReference type="ChEBI" id="CHEBI:57945"/>
        <dbReference type="ChEBI" id="CHEBI:58476"/>
        <dbReference type="EC" id="1.1.1.383"/>
    </reaction>
</comment>
<dbReference type="EC" id="1.1.1.86" evidence="11"/>
<feature type="binding site" evidence="11">
    <location>
        <begin position="24"/>
        <end position="27"/>
    </location>
    <ligand>
        <name>NADP(+)</name>
        <dbReference type="ChEBI" id="CHEBI:58349"/>
    </ligand>
</feature>
<comment type="similarity">
    <text evidence="3 11 12">Belongs to the ketol-acid reductoisomerase family.</text>
</comment>
<dbReference type="Proteomes" id="UP000722459">
    <property type="component" value="Unassembled WGS sequence"/>
</dbReference>
<feature type="binding site" evidence="11 12">
    <location>
        <position position="189"/>
    </location>
    <ligand>
        <name>Mg(2+)</name>
        <dbReference type="ChEBI" id="CHEBI:18420"/>
        <label>1</label>
    </ligand>
</feature>
<keyword evidence="11" id="KW-0521">NADP</keyword>
<dbReference type="InterPro" id="IPR013023">
    <property type="entry name" value="KARI"/>
</dbReference>
<keyword evidence="7 11" id="KW-0560">Oxidoreductase</keyword>
<sequence>MKVYNDDETSMTALEGKTVAVIGYGAQGRAQALCMKDSGLNIIMGLRPGKSFDTAKEEGFEVYSVKEATEKADVIHILIPDEVQAKVYADEIAPALKEGKALSFSHGFNIAFKKIVPPTGVDVFMSAPKSPGTEERKQYLEGFGVPGLVAVYKDESGQAKEKGLAMAKACGFTRAGVIECTFEQEAFEDLFGEQAVLCGGLAELIKAGFETLTERGYPPEMAYFECLHEMKLIVDLVYEGGIAQMNEVISNTAEYGGMTRGKRLITPETKKEMHKILDEVESGAFAEEWLNEYNSGMPNLTKMRADLAEHPIEKVGKDIRAMFKKKE</sequence>
<comment type="catalytic activity">
    <reaction evidence="11">
        <text>(2R)-2,3-dihydroxy-3-methylbutanoate + NADP(+) = (2S)-2-acetolactate + NADPH + H(+)</text>
        <dbReference type="Rhea" id="RHEA:22068"/>
        <dbReference type="ChEBI" id="CHEBI:15378"/>
        <dbReference type="ChEBI" id="CHEBI:49072"/>
        <dbReference type="ChEBI" id="CHEBI:57783"/>
        <dbReference type="ChEBI" id="CHEBI:58349"/>
        <dbReference type="ChEBI" id="CHEBI:58476"/>
        <dbReference type="EC" id="1.1.1.86"/>
    </reaction>
</comment>
<dbReference type="HAMAP" id="MF_00435">
    <property type="entry name" value="IlvC"/>
    <property type="match status" value="1"/>
</dbReference>
<evidence type="ECO:0000256" key="6">
    <source>
        <dbReference type="ARBA" id="ARBA00022842"/>
    </source>
</evidence>
<comment type="pathway">
    <text evidence="1 11">Amino-acid biosynthesis; L-valine biosynthesis; L-valine from pyruvate: step 2/4.</text>
</comment>
<dbReference type="GO" id="GO:0009097">
    <property type="term" value="P:isoleucine biosynthetic process"/>
    <property type="evidence" value="ECO:0007669"/>
    <property type="project" value="UniProtKB-UniRule"/>
</dbReference>
<comment type="cofactor">
    <cofactor evidence="11">
        <name>Mg(2+)</name>
        <dbReference type="ChEBI" id="CHEBI:18420"/>
    </cofactor>
    <text evidence="11">Binds 2 magnesium ions per subunit.</text>
</comment>
<keyword evidence="5 11" id="KW-0479">Metal-binding</keyword>
<evidence type="ECO:0000256" key="7">
    <source>
        <dbReference type="ARBA" id="ARBA00023002"/>
    </source>
</evidence>
<dbReference type="NCBIfam" id="NF004017">
    <property type="entry name" value="PRK05479.1"/>
    <property type="match status" value="1"/>
</dbReference>
<evidence type="ECO:0000256" key="5">
    <source>
        <dbReference type="ARBA" id="ARBA00022723"/>
    </source>
</evidence>
<evidence type="ECO:0000313" key="16">
    <source>
        <dbReference type="Proteomes" id="UP000722459"/>
    </source>
</evidence>
<feature type="binding site" evidence="11">
    <location>
        <position position="132"/>
    </location>
    <ligand>
        <name>NADP(+)</name>
        <dbReference type="ChEBI" id="CHEBI:58349"/>
    </ligand>
</feature>
<dbReference type="GO" id="GO:0000287">
    <property type="term" value="F:magnesium ion binding"/>
    <property type="evidence" value="ECO:0007669"/>
    <property type="project" value="UniProtKB-UniRule"/>
</dbReference>
<dbReference type="Pfam" id="PF01450">
    <property type="entry name" value="KARI_C"/>
    <property type="match status" value="1"/>
</dbReference>
<dbReference type="InterPro" id="IPR013116">
    <property type="entry name" value="KARI_N"/>
</dbReference>
<dbReference type="SUPFAM" id="SSF51735">
    <property type="entry name" value="NAD(P)-binding Rossmann-fold domains"/>
    <property type="match status" value="1"/>
</dbReference>
<evidence type="ECO:0000259" key="14">
    <source>
        <dbReference type="PROSITE" id="PS51851"/>
    </source>
</evidence>
<feature type="binding site" evidence="11 12">
    <location>
        <position position="229"/>
    </location>
    <ligand>
        <name>Mg(2+)</name>
        <dbReference type="ChEBI" id="CHEBI:18420"/>
        <label>2</label>
    </ligand>
</feature>
<protein>
    <recommendedName>
        <fullName evidence="11">Ketol-acid reductoisomerase (NADP(+))</fullName>
        <shortName evidence="11">KARI</shortName>
        <ecNumber evidence="11">1.1.1.86</ecNumber>
    </recommendedName>
    <alternativeName>
        <fullName evidence="11">Acetohydroxy-acid isomeroreductase</fullName>
        <shortName evidence="11">AHIR</shortName>
    </alternativeName>
    <alternativeName>
        <fullName evidence="11">Alpha-keto-beta-hydroxylacyl reductoisomerase</fullName>
    </alternativeName>
</protein>
<gene>
    <name evidence="11 15" type="primary">ilvC</name>
    <name evidence="15" type="ORF">HON47_05470</name>
</gene>
<dbReference type="GO" id="GO:0009099">
    <property type="term" value="P:L-valine biosynthetic process"/>
    <property type="evidence" value="ECO:0007669"/>
    <property type="project" value="UniProtKB-UniRule"/>
</dbReference>
<keyword evidence="6 11" id="KW-0460">Magnesium</keyword>
<feature type="binding site" evidence="11 12">
    <location>
        <position position="193"/>
    </location>
    <ligand>
        <name>Mg(2+)</name>
        <dbReference type="ChEBI" id="CHEBI:18420"/>
        <label>1</label>
    </ligand>
</feature>
<dbReference type="PROSITE" id="PS51851">
    <property type="entry name" value="KARI_C"/>
    <property type="match status" value="1"/>
</dbReference>
<dbReference type="InterPro" id="IPR036291">
    <property type="entry name" value="NAD(P)-bd_dom_sf"/>
</dbReference>
<dbReference type="GO" id="GO:0004455">
    <property type="term" value="F:ketol-acid reductoisomerase activity"/>
    <property type="evidence" value="ECO:0007669"/>
    <property type="project" value="UniProtKB-UniRule"/>
</dbReference>
<dbReference type="GO" id="GO:0050661">
    <property type="term" value="F:NADP binding"/>
    <property type="evidence" value="ECO:0007669"/>
    <property type="project" value="InterPro"/>
</dbReference>
<keyword evidence="8 11" id="KW-0100">Branched-chain amino acid biosynthesis</keyword>
<dbReference type="FunFam" id="3.40.50.720:FF:000023">
    <property type="entry name" value="Ketol-acid reductoisomerase (NADP(+))"/>
    <property type="match status" value="1"/>
</dbReference>
<evidence type="ECO:0000256" key="11">
    <source>
        <dbReference type="HAMAP-Rule" id="MF_00435"/>
    </source>
</evidence>
<evidence type="ECO:0000259" key="13">
    <source>
        <dbReference type="PROSITE" id="PS51850"/>
    </source>
</evidence>
<comment type="catalytic activity">
    <reaction evidence="11">
        <text>(2R,3R)-2,3-dihydroxy-3-methylpentanoate + NADP(+) = (S)-2-ethyl-2-hydroxy-3-oxobutanoate + NADPH + H(+)</text>
        <dbReference type="Rhea" id="RHEA:13493"/>
        <dbReference type="ChEBI" id="CHEBI:15378"/>
        <dbReference type="ChEBI" id="CHEBI:49256"/>
        <dbReference type="ChEBI" id="CHEBI:49258"/>
        <dbReference type="ChEBI" id="CHEBI:57783"/>
        <dbReference type="ChEBI" id="CHEBI:58349"/>
        <dbReference type="EC" id="1.1.1.86"/>
    </reaction>
</comment>
<comment type="pathway">
    <text evidence="2 11">Amino-acid biosynthesis; L-isoleucine biosynthesis; L-isoleucine from 2-oxobutanoate: step 2/4.</text>
</comment>
<evidence type="ECO:0000256" key="4">
    <source>
        <dbReference type="ARBA" id="ARBA00022605"/>
    </source>
</evidence>
<evidence type="ECO:0000256" key="12">
    <source>
        <dbReference type="PROSITE-ProRule" id="PRU01198"/>
    </source>
</evidence>
<feature type="domain" description="KARI N-terminal Rossmann" evidence="13">
    <location>
        <begin position="1"/>
        <end position="180"/>
    </location>
</feature>
<evidence type="ECO:0000256" key="1">
    <source>
        <dbReference type="ARBA" id="ARBA00004864"/>
    </source>
</evidence>